<dbReference type="GO" id="GO:0006355">
    <property type="term" value="P:regulation of DNA-templated transcription"/>
    <property type="evidence" value="ECO:0007669"/>
    <property type="project" value="InterPro"/>
</dbReference>
<dbReference type="SMART" id="SM00388">
    <property type="entry name" value="HisKA"/>
    <property type="match status" value="1"/>
</dbReference>
<dbReference type="SUPFAM" id="SSF55785">
    <property type="entry name" value="PYP-like sensor domain (PAS domain)"/>
    <property type="match status" value="1"/>
</dbReference>
<dbReference type="Gene3D" id="1.10.287.130">
    <property type="match status" value="1"/>
</dbReference>
<keyword evidence="11" id="KW-0067">ATP-binding</keyword>
<dbReference type="CDD" id="cd00082">
    <property type="entry name" value="HisKA"/>
    <property type="match status" value="1"/>
</dbReference>
<sequence>MARIEGGFQRKLIGTYLLLVLVIVAVAGVYLYSSLERTPIDRLKASLQAQARLMSNEVHSVLLSRDTEQLQRLVQRLTQQVATRVTVIEAGGRVLADSERTLEQVALMDNHLRRPEVQAAISDGVGSILRRSDTLGVKMLYLAIPLRQNGVIAGVLRVAMPLSDLRDDLTLLRQTLIIGGLIALAAAVVLGFLFARQVTSPIAEMTAVARRMADGDFSRKISAVSSDEIGQLGNALNLMAKRLEDRLAALEEERTKGAAILDSMVEGVLAVDGMNRILFINASACRLFNISSVVAEGRPFLEVIRNKEMLDLLNQTLREGVFAPRELHIFTPVQRVLQVHASPLKGSERSAGALWVMHDVTELRRLEAARTEFVANVSHELRTPLTSVRGYLETLLEGALEDREHARPFLEVIHKHTERLGRLLDDLLDLSNLELGKIALHRYPMSLAEVVGSVMTIYGPQATKQKIELRTELPDDLPRVLADRDRIAQVLINLLDNGFKFTSKGGRVTVTAKIVRGSRFEVQGLESDTRRPTPETQGLSEAVEIAVHDTGIGIPSQDLPRITERFYRVDRARSREMGGTGLGLAIVKHLVKAHGGELLIESQLNQGTTVRFTLPIAAADPEAS</sequence>
<dbReference type="InterPro" id="IPR050351">
    <property type="entry name" value="BphY/WalK/GraS-like"/>
</dbReference>
<dbReference type="Gene3D" id="3.30.450.20">
    <property type="entry name" value="PAS domain"/>
    <property type="match status" value="2"/>
</dbReference>
<evidence type="ECO:0000256" key="2">
    <source>
        <dbReference type="ARBA" id="ARBA00004141"/>
    </source>
</evidence>
<organism evidence="19 20">
    <name type="scientific">Candidatus Methylomirabilis tolerans</name>
    <dbReference type="NCBI Taxonomy" id="3123416"/>
    <lineage>
        <taxon>Bacteria</taxon>
        <taxon>Candidatus Methylomirabilota</taxon>
        <taxon>Candidatus Methylomirabilia</taxon>
        <taxon>Candidatus Methylomirabilales</taxon>
        <taxon>Candidatus Methylomirabilaceae</taxon>
        <taxon>Candidatus Methylomirabilis</taxon>
    </lineage>
</organism>
<feature type="transmembrane region" description="Helical" evidence="16">
    <location>
        <begin position="171"/>
        <end position="195"/>
    </location>
</feature>
<dbReference type="InterPro" id="IPR036890">
    <property type="entry name" value="HATPase_C_sf"/>
</dbReference>
<feature type="transmembrane region" description="Helical" evidence="16">
    <location>
        <begin position="12"/>
        <end position="33"/>
    </location>
</feature>
<dbReference type="GO" id="GO:0000155">
    <property type="term" value="F:phosphorelay sensor kinase activity"/>
    <property type="evidence" value="ECO:0007669"/>
    <property type="project" value="InterPro"/>
</dbReference>
<dbReference type="CDD" id="cd06225">
    <property type="entry name" value="HAMP"/>
    <property type="match status" value="1"/>
</dbReference>
<dbReference type="Gene3D" id="6.10.340.10">
    <property type="match status" value="1"/>
</dbReference>
<evidence type="ECO:0000256" key="16">
    <source>
        <dbReference type="SAM" id="Phobius"/>
    </source>
</evidence>
<evidence type="ECO:0000256" key="5">
    <source>
        <dbReference type="ARBA" id="ARBA00022475"/>
    </source>
</evidence>
<evidence type="ECO:0000256" key="9">
    <source>
        <dbReference type="ARBA" id="ARBA00022741"/>
    </source>
</evidence>
<dbReference type="CDD" id="cd00130">
    <property type="entry name" value="PAS"/>
    <property type="match status" value="1"/>
</dbReference>
<dbReference type="PROSITE" id="PS50109">
    <property type="entry name" value="HIS_KIN"/>
    <property type="match status" value="1"/>
</dbReference>
<keyword evidence="5" id="KW-1003">Cell membrane</keyword>
<dbReference type="Pfam" id="PF00989">
    <property type="entry name" value="PAS"/>
    <property type="match status" value="1"/>
</dbReference>
<dbReference type="InterPro" id="IPR036097">
    <property type="entry name" value="HisK_dim/P_sf"/>
</dbReference>
<dbReference type="GO" id="GO:0000156">
    <property type="term" value="F:phosphorelay response regulator activity"/>
    <property type="evidence" value="ECO:0007669"/>
    <property type="project" value="TreeGrafter"/>
</dbReference>
<dbReference type="GO" id="GO:0030295">
    <property type="term" value="F:protein kinase activator activity"/>
    <property type="evidence" value="ECO:0007669"/>
    <property type="project" value="TreeGrafter"/>
</dbReference>
<keyword evidence="14 16" id="KW-0472">Membrane</keyword>
<dbReference type="Pfam" id="PF00672">
    <property type="entry name" value="HAMP"/>
    <property type="match status" value="1"/>
</dbReference>
<keyword evidence="13" id="KW-0902">Two-component regulatory system</keyword>
<evidence type="ECO:0000313" key="19">
    <source>
        <dbReference type="EMBL" id="MBZ0160244.1"/>
    </source>
</evidence>
<keyword evidence="6" id="KW-0597">Phosphoprotein</keyword>
<evidence type="ECO:0000313" key="20">
    <source>
        <dbReference type="Proteomes" id="UP001197609"/>
    </source>
</evidence>
<evidence type="ECO:0000256" key="10">
    <source>
        <dbReference type="ARBA" id="ARBA00022777"/>
    </source>
</evidence>
<dbReference type="PANTHER" id="PTHR42878">
    <property type="entry name" value="TWO-COMPONENT HISTIDINE KINASE"/>
    <property type="match status" value="1"/>
</dbReference>
<dbReference type="Pfam" id="PF00512">
    <property type="entry name" value="HisKA"/>
    <property type="match status" value="1"/>
</dbReference>
<dbReference type="GO" id="GO:0005886">
    <property type="term" value="C:plasma membrane"/>
    <property type="evidence" value="ECO:0007669"/>
    <property type="project" value="UniProtKB-SubCell"/>
</dbReference>
<evidence type="ECO:0000256" key="1">
    <source>
        <dbReference type="ARBA" id="ARBA00000085"/>
    </source>
</evidence>
<dbReference type="InterPro" id="IPR005467">
    <property type="entry name" value="His_kinase_dom"/>
</dbReference>
<dbReference type="SUPFAM" id="SSF55874">
    <property type="entry name" value="ATPase domain of HSP90 chaperone/DNA topoisomerase II/histidine kinase"/>
    <property type="match status" value="1"/>
</dbReference>
<evidence type="ECO:0000256" key="13">
    <source>
        <dbReference type="ARBA" id="ARBA00023012"/>
    </source>
</evidence>
<gene>
    <name evidence="19" type="ORF">K8G79_08930</name>
</gene>
<keyword evidence="12 16" id="KW-1133">Transmembrane helix</keyword>
<evidence type="ECO:0000256" key="4">
    <source>
        <dbReference type="ARBA" id="ARBA00012438"/>
    </source>
</evidence>
<comment type="caution">
    <text evidence="19">The sequence shown here is derived from an EMBL/GenBank/DDBJ whole genome shotgun (WGS) entry which is preliminary data.</text>
</comment>
<dbReference type="PROSITE" id="PS50885">
    <property type="entry name" value="HAMP"/>
    <property type="match status" value="1"/>
</dbReference>
<evidence type="ECO:0000256" key="15">
    <source>
        <dbReference type="SAM" id="Coils"/>
    </source>
</evidence>
<dbReference type="GO" id="GO:0005524">
    <property type="term" value="F:ATP binding"/>
    <property type="evidence" value="ECO:0007669"/>
    <property type="project" value="UniProtKB-KW"/>
</dbReference>
<keyword evidence="9" id="KW-0547">Nucleotide-binding</keyword>
<dbReference type="EMBL" id="JAIOIU010000106">
    <property type="protein sequence ID" value="MBZ0160244.1"/>
    <property type="molecule type" value="Genomic_DNA"/>
</dbReference>
<feature type="domain" description="HAMP" evidence="18">
    <location>
        <begin position="196"/>
        <end position="248"/>
    </location>
</feature>
<dbReference type="InterPro" id="IPR000014">
    <property type="entry name" value="PAS"/>
</dbReference>
<dbReference type="NCBIfam" id="NF046044">
    <property type="entry name" value="PnpS"/>
    <property type="match status" value="1"/>
</dbReference>
<evidence type="ECO:0000259" key="17">
    <source>
        <dbReference type="PROSITE" id="PS50109"/>
    </source>
</evidence>
<dbReference type="Proteomes" id="UP001197609">
    <property type="component" value="Unassembled WGS sequence"/>
</dbReference>
<dbReference type="PRINTS" id="PR00344">
    <property type="entry name" value="BCTRLSENSOR"/>
</dbReference>
<comment type="catalytic activity">
    <reaction evidence="1">
        <text>ATP + protein L-histidine = ADP + protein N-phospho-L-histidine.</text>
        <dbReference type="EC" id="2.7.13.3"/>
    </reaction>
</comment>
<reference evidence="19 20" key="1">
    <citation type="journal article" date="2021" name="bioRxiv">
        <title>Unraveling nitrogen, sulfur and carbon metabolic pathways and microbial community transcriptional responses to substrate deprivation and toxicity stresses in a bioreactor mimicking anoxic brackish coastal sediment conditions.</title>
        <authorList>
            <person name="Martins P.D."/>
            <person name="Echeveste M.J."/>
            <person name="Arshad A."/>
            <person name="Kurth J."/>
            <person name="Ouboter H."/>
            <person name="Jetten M.S.M."/>
            <person name="Welte C.U."/>
        </authorList>
    </citation>
    <scope>NUCLEOTIDE SEQUENCE [LARGE SCALE GENOMIC DNA]</scope>
    <source>
        <strain evidence="19">MAG_38</strain>
    </source>
</reference>
<dbReference type="FunFam" id="1.10.287.130:FF:000008">
    <property type="entry name" value="Two-component sensor histidine kinase"/>
    <property type="match status" value="1"/>
</dbReference>
<dbReference type="InterPro" id="IPR013767">
    <property type="entry name" value="PAS_fold"/>
</dbReference>
<comment type="subcellular location">
    <subcellularLocation>
        <location evidence="3">Cell membrane</location>
    </subcellularLocation>
    <subcellularLocation>
        <location evidence="2">Membrane</location>
        <topology evidence="2">Multi-pass membrane protein</topology>
    </subcellularLocation>
</comment>
<keyword evidence="15" id="KW-0175">Coiled coil</keyword>
<dbReference type="Gene3D" id="3.30.565.10">
    <property type="entry name" value="Histidine kinase-like ATPase, C-terminal domain"/>
    <property type="match status" value="1"/>
</dbReference>
<dbReference type="Pfam" id="PF02518">
    <property type="entry name" value="HATPase_c"/>
    <property type="match status" value="1"/>
</dbReference>
<evidence type="ECO:0000256" key="12">
    <source>
        <dbReference type="ARBA" id="ARBA00022989"/>
    </source>
</evidence>
<dbReference type="SMART" id="SM00387">
    <property type="entry name" value="HATPase_c"/>
    <property type="match status" value="1"/>
</dbReference>
<name>A0AAJ1ETJ1_9BACT</name>
<dbReference type="AlphaFoldDB" id="A0AAJ1ETJ1"/>
<dbReference type="SMART" id="SM00304">
    <property type="entry name" value="HAMP"/>
    <property type="match status" value="1"/>
</dbReference>
<dbReference type="EC" id="2.7.13.3" evidence="4"/>
<evidence type="ECO:0000256" key="3">
    <source>
        <dbReference type="ARBA" id="ARBA00004236"/>
    </source>
</evidence>
<dbReference type="SMART" id="SM00091">
    <property type="entry name" value="PAS"/>
    <property type="match status" value="1"/>
</dbReference>
<proteinExistence type="predicted"/>
<dbReference type="InterPro" id="IPR003661">
    <property type="entry name" value="HisK_dim/P_dom"/>
</dbReference>
<dbReference type="FunFam" id="3.30.565.10:FF:000006">
    <property type="entry name" value="Sensor histidine kinase WalK"/>
    <property type="match status" value="1"/>
</dbReference>
<dbReference type="GO" id="GO:0007234">
    <property type="term" value="P:osmosensory signaling via phosphorelay pathway"/>
    <property type="evidence" value="ECO:0007669"/>
    <property type="project" value="TreeGrafter"/>
</dbReference>
<evidence type="ECO:0000256" key="8">
    <source>
        <dbReference type="ARBA" id="ARBA00022692"/>
    </source>
</evidence>
<accession>A0AAJ1ETJ1</accession>
<evidence type="ECO:0000256" key="14">
    <source>
        <dbReference type="ARBA" id="ARBA00023136"/>
    </source>
</evidence>
<keyword evidence="10 19" id="KW-0418">Kinase</keyword>
<dbReference type="InterPro" id="IPR004358">
    <property type="entry name" value="Sig_transdc_His_kin-like_C"/>
</dbReference>
<dbReference type="SUPFAM" id="SSF158472">
    <property type="entry name" value="HAMP domain-like"/>
    <property type="match status" value="1"/>
</dbReference>
<evidence type="ECO:0000259" key="18">
    <source>
        <dbReference type="PROSITE" id="PS50885"/>
    </source>
</evidence>
<dbReference type="SUPFAM" id="SSF47384">
    <property type="entry name" value="Homodimeric domain of signal transducing histidine kinase"/>
    <property type="match status" value="1"/>
</dbReference>
<feature type="domain" description="Histidine kinase" evidence="17">
    <location>
        <begin position="376"/>
        <end position="618"/>
    </location>
</feature>
<feature type="coiled-coil region" evidence="15">
    <location>
        <begin position="233"/>
        <end position="260"/>
    </location>
</feature>
<evidence type="ECO:0000256" key="11">
    <source>
        <dbReference type="ARBA" id="ARBA00022840"/>
    </source>
</evidence>
<dbReference type="InterPro" id="IPR003594">
    <property type="entry name" value="HATPase_dom"/>
</dbReference>
<keyword evidence="7" id="KW-0808">Transferase</keyword>
<evidence type="ECO:0000256" key="7">
    <source>
        <dbReference type="ARBA" id="ARBA00022679"/>
    </source>
</evidence>
<dbReference type="InterPro" id="IPR003660">
    <property type="entry name" value="HAMP_dom"/>
</dbReference>
<evidence type="ECO:0000256" key="6">
    <source>
        <dbReference type="ARBA" id="ARBA00022553"/>
    </source>
</evidence>
<protein>
    <recommendedName>
        <fullName evidence="4">histidine kinase</fullName>
        <ecNumber evidence="4">2.7.13.3</ecNumber>
    </recommendedName>
</protein>
<dbReference type="InterPro" id="IPR035965">
    <property type="entry name" value="PAS-like_dom_sf"/>
</dbReference>
<dbReference type="PANTHER" id="PTHR42878:SF7">
    <property type="entry name" value="SENSOR HISTIDINE KINASE GLRK"/>
    <property type="match status" value="1"/>
</dbReference>
<dbReference type="NCBIfam" id="TIGR00229">
    <property type="entry name" value="sensory_box"/>
    <property type="match status" value="1"/>
</dbReference>
<keyword evidence="8 16" id="KW-0812">Transmembrane</keyword>